<dbReference type="EMBL" id="VFJC01000026">
    <property type="protein sequence ID" value="KAB5525812.1"/>
    <property type="molecule type" value="Genomic_DNA"/>
</dbReference>
<accession>A0A5N5K3K3</accession>
<keyword evidence="2" id="KW-1185">Reference proteome</keyword>
<reference evidence="1 2" key="1">
    <citation type="submission" date="2019-06" db="EMBL/GenBank/DDBJ databases">
        <title>A chromosome-scale genome assembly of the striped catfish, Pangasianodon hypophthalmus.</title>
        <authorList>
            <person name="Wen M."/>
            <person name="Zahm M."/>
            <person name="Roques C."/>
            <person name="Cabau C."/>
            <person name="Klopp C."/>
            <person name="Donnadieu C."/>
            <person name="Jouanno E."/>
            <person name="Avarre J.-C."/>
            <person name="Campet M."/>
            <person name="Ha T.T.T."/>
            <person name="Dugue R."/>
            <person name="Lampietro C."/>
            <person name="Louis A."/>
            <person name="Herpin A."/>
            <person name="Echchiki A."/>
            <person name="Berthelot C."/>
            <person name="Parey E."/>
            <person name="Roest-Crollius H."/>
            <person name="Braasch I."/>
            <person name="Postlethwait J."/>
            <person name="Bobe J."/>
            <person name="Montfort J."/>
            <person name="Bouchez O."/>
            <person name="Begum T."/>
            <person name="Schartl M."/>
            <person name="Guiguen Y."/>
        </authorList>
    </citation>
    <scope>NUCLEOTIDE SEQUENCE [LARGE SCALE GENOMIC DNA]</scope>
    <source>
        <strain evidence="1 2">Indonesia</strain>
        <tissue evidence="1">Blood</tissue>
    </source>
</reference>
<gene>
    <name evidence="1" type="ORF">PHYPO_G00144520</name>
</gene>
<comment type="caution">
    <text evidence="1">The sequence shown here is derived from an EMBL/GenBank/DDBJ whole genome shotgun (WGS) entry which is preliminary data.</text>
</comment>
<protein>
    <submittedName>
        <fullName evidence="1">Uncharacterized protein</fullName>
    </submittedName>
</protein>
<dbReference type="Proteomes" id="UP000327468">
    <property type="component" value="Chromosome 25"/>
</dbReference>
<evidence type="ECO:0000313" key="2">
    <source>
        <dbReference type="Proteomes" id="UP000327468"/>
    </source>
</evidence>
<evidence type="ECO:0000313" key="1">
    <source>
        <dbReference type="EMBL" id="KAB5525812.1"/>
    </source>
</evidence>
<organism evidence="1 2">
    <name type="scientific">Pangasianodon hypophthalmus</name>
    <name type="common">Striped catfish</name>
    <name type="synonym">Helicophagus hypophthalmus</name>
    <dbReference type="NCBI Taxonomy" id="310915"/>
    <lineage>
        <taxon>Eukaryota</taxon>
        <taxon>Metazoa</taxon>
        <taxon>Chordata</taxon>
        <taxon>Craniata</taxon>
        <taxon>Vertebrata</taxon>
        <taxon>Euteleostomi</taxon>
        <taxon>Actinopterygii</taxon>
        <taxon>Neopterygii</taxon>
        <taxon>Teleostei</taxon>
        <taxon>Ostariophysi</taxon>
        <taxon>Siluriformes</taxon>
        <taxon>Pangasiidae</taxon>
        <taxon>Pangasianodon</taxon>
    </lineage>
</organism>
<name>A0A5N5K3K3_PANHP</name>
<proteinExistence type="predicted"/>
<sequence>MREVEAHNVVITSDRVTRLRSYFKMTQVFPATVRFFVMVLGNTMDSHKTFLDHLTISRKCREVNTLNDSDVIIAFVPVVSRAGTDISAAIEKIPEGKPVVLVALHHTFDPDYIAPDSRRCVNEEKVFAVDCLYHEDQGLLRCLRNDDAIRAVKKHLGIVDHSEVDHNNYRWTLGCIAVVAATASLSIDMK</sequence>
<dbReference type="AlphaFoldDB" id="A0A5N5K3K3"/>
<dbReference type="PANTHER" id="PTHR34488">
    <property type="entry name" value="SI:CH211-245H14.1-RELATED"/>
    <property type="match status" value="1"/>
</dbReference>
<dbReference type="PANTHER" id="PTHR34488:SF1">
    <property type="entry name" value="SI:CH211-245H14.1-RELATED"/>
    <property type="match status" value="1"/>
</dbReference>